<proteinExistence type="predicted"/>
<protein>
    <submittedName>
        <fullName evidence="1">Uncharacterized protein</fullName>
    </submittedName>
</protein>
<dbReference type="EMBL" id="VSSQ01034254">
    <property type="protein sequence ID" value="MPM86139.1"/>
    <property type="molecule type" value="Genomic_DNA"/>
</dbReference>
<name>A0A645DAB6_9ZZZZ</name>
<comment type="caution">
    <text evidence="1">The sequence shown here is derived from an EMBL/GenBank/DDBJ whole genome shotgun (WGS) entry which is preliminary data.</text>
</comment>
<organism evidence="1">
    <name type="scientific">bioreactor metagenome</name>
    <dbReference type="NCBI Taxonomy" id="1076179"/>
    <lineage>
        <taxon>unclassified sequences</taxon>
        <taxon>metagenomes</taxon>
        <taxon>ecological metagenomes</taxon>
    </lineage>
</organism>
<sequence>MFSGFPAGHGIQQPYGFGVECCGNTFYYFYVGDTSVFLYHEVGDNSALFVIFKRLNRIFDPVGKKLHKCLIPTWEFGIFLHFCKDFIPFLVLRVNAVAYH</sequence>
<gene>
    <name evidence="1" type="ORF">SDC9_133222</name>
</gene>
<evidence type="ECO:0000313" key="1">
    <source>
        <dbReference type="EMBL" id="MPM86139.1"/>
    </source>
</evidence>
<reference evidence="1" key="1">
    <citation type="submission" date="2019-08" db="EMBL/GenBank/DDBJ databases">
        <authorList>
            <person name="Kucharzyk K."/>
            <person name="Murdoch R.W."/>
            <person name="Higgins S."/>
            <person name="Loffler F."/>
        </authorList>
    </citation>
    <scope>NUCLEOTIDE SEQUENCE</scope>
</reference>
<accession>A0A645DAB6</accession>
<dbReference type="AlphaFoldDB" id="A0A645DAB6"/>